<comment type="pathway">
    <text evidence="3 19">Cofactor biosynthesis; adenosylcobalamin biosynthesis; adenosylcobalamin from cob(II)yrinate a,c-diamide: step 7/7.</text>
</comment>
<sequence length="283" mass="31679">MREPNKEKKKMDNFLWALKFLTIIPVDREDRIKPQKVSYVIYWFPIVGLCIGVFLSVTYLPLFLFFPPLLADALIILVCISITGALHLDGLADTCDGIWGGWNKEKRLEIMRDSRIGSFGVIGLICLLGLKYLSLFSVSEIPVTKISPFSASIKYVSCFVSPVLVNKCVVLMVMPVVGRWAQVCAAGLSLYARSGSGTGSFITGGTTRKQVIFVSLFPVFLFWFFYNLSGFVIFAIIIIFTLSWIWYIKKRIGGMTGDTLGATNEISELVFLLSLFVCSGWNR</sequence>
<evidence type="ECO:0000256" key="1">
    <source>
        <dbReference type="ARBA" id="ARBA00001946"/>
    </source>
</evidence>
<feature type="transmembrane region" description="Helical" evidence="19">
    <location>
        <begin position="169"/>
        <end position="191"/>
    </location>
</feature>
<comment type="subcellular location">
    <subcellularLocation>
        <location evidence="2 19">Cell membrane</location>
        <topology evidence="2 19">Multi-pass membrane protein</topology>
    </subcellularLocation>
</comment>
<evidence type="ECO:0000313" key="20">
    <source>
        <dbReference type="EMBL" id="GAN31956.1"/>
    </source>
</evidence>
<keyword evidence="11 19" id="KW-0460">Magnesium</keyword>
<evidence type="ECO:0000256" key="12">
    <source>
        <dbReference type="ARBA" id="ARBA00022989"/>
    </source>
</evidence>
<comment type="catalytic activity">
    <reaction evidence="18 19">
        <text>alpha-ribazole 5'-phosphate + adenosylcob(III)inamide-GDP = adenosylcob(III)alamin 5'-phosphate + GMP + H(+)</text>
        <dbReference type="Rhea" id="RHEA:23560"/>
        <dbReference type="ChEBI" id="CHEBI:15378"/>
        <dbReference type="ChEBI" id="CHEBI:57918"/>
        <dbReference type="ChEBI" id="CHEBI:58115"/>
        <dbReference type="ChEBI" id="CHEBI:60487"/>
        <dbReference type="ChEBI" id="CHEBI:60493"/>
        <dbReference type="EC" id="2.7.8.26"/>
    </reaction>
</comment>
<evidence type="ECO:0000256" key="19">
    <source>
        <dbReference type="HAMAP-Rule" id="MF_00719"/>
    </source>
</evidence>
<evidence type="ECO:0000256" key="14">
    <source>
        <dbReference type="ARBA" id="ARBA00025228"/>
    </source>
</evidence>
<dbReference type="PANTHER" id="PTHR34148">
    <property type="entry name" value="ADENOSYLCOBINAMIDE-GDP RIBAZOLETRANSFERASE"/>
    <property type="match status" value="1"/>
</dbReference>
<keyword evidence="12 19" id="KW-1133">Transmembrane helix</keyword>
<evidence type="ECO:0000256" key="10">
    <source>
        <dbReference type="ARBA" id="ARBA00022692"/>
    </source>
</evidence>
<evidence type="ECO:0000256" key="18">
    <source>
        <dbReference type="ARBA" id="ARBA00049504"/>
    </source>
</evidence>
<gene>
    <name evidence="19" type="primary">cobS</name>
    <name evidence="20" type="ORF">BROSI_A0460</name>
</gene>
<evidence type="ECO:0000256" key="6">
    <source>
        <dbReference type="ARBA" id="ARBA00015850"/>
    </source>
</evidence>
<keyword evidence="10 19" id="KW-0812">Transmembrane</keyword>
<proteinExistence type="inferred from homology"/>
<keyword evidence="9 19" id="KW-0808">Transferase</keyword>
<evidence type="ECO:0000256" key="17">
    <source>
        <dbReference type="ARBA" id="ARBA00048623"/>
    </source>
</evidence>
<dbReference type="EMBL" id="BAFN01000001">
    <property type="protein sequence ID" value="GAN31956.1"/>
    <property type="molecule type" value="Genomic_DNA"/>
</dbReference>
<feature type="transmembrane region" description="Helical" evidence="19">
    <location>
        <begin position="116"/>
        <end position="135"/>
    </location>
</feature>
<keyword evidence="21" id="KW-1185">Reference proteome</keyword>
<dbReference type="EC" id="2.7.8.26" evidence="5 19"/>
<evidence type="ECO:0000256" key="4">
    <source>
        <dbReference type="ARBA" id="ARBA00010561"/>
    </source>
</evidence>
<evidence type="ECO:0000256" key="7">
    <source>
        <dbReference type="ARBA" id="ARBA00022475"/>
    </source>
</evidence>
<keyword evidence="7 19" id="KW-1003">Cell membrane</keyword>
<protein>
    <recommendedName>
        <fullName evidence="6 19">Adenosylcobinamide-GDP ribazoletransferase</fullName>
        <ecNumber evidence="5 19">2.7.8.26</ecNumber>
    </recommendedName>
    <alternativeName>
        <fullName evidence="16 19">Cobalamin synthase</fullName>
    </alternativeName>
    <alternativeName>
        <fullName evidence="15 19">Cobalamin-5'-phosphate synthase</fullName>
    </alternativeName>
</protein>
<comment type="cofactor">
    <cofactor evidence="1 19">
        <name>Mg(2+)</name>
        <dbReference type="ChEBI" id="CHEBI:18420"/>
    </cofactor>
</comment>
<evidence type="ECO:0000256" key="9">
    <source>
        <dbReference type="ARBA" id="ARBA00022679"/>
    </source>
</evidence>
<reference evidence="21" key="1">
    <citation type="journal article" date="2015" name="Genome Announc.">
        <title>Draft Genome Sequence of an Anaerobic Ammonium-Oxidizing Bacterium, "Candidatus Brocadia sinica".</title>
        <authorList>
            <person name="Oshiki M."/>
            <person name="Shinyako-Hata K."/>
            <person name="Satoh H."/>
            <person name="Okabe S."/>
        </authorList>
    </citation>
    <scope>NUCLEOTIDE SEQUENCE [LARGE SCALE GENOMIC DNA]</scope>
    <source>
        <strain evidence="21">JPN1</strain>
    </source>
</reference>
<evidence type="ECO:0000256" key="13">
    <source>
        <dbReference type="ARBA" id="ARBA00023136"/>
    </source>
</evidence>
<comment type="caution">
    <text evidence="20">The sequence shown here is derived from an EMBL/GenBank/DDBJ whole genome shotgun (WGS) entry which is preliminary data.</text>
</comment>
<organism evidence="20 21">
    <name type="scientific">Candidatus Brocadia sinica JPN1</name>
    <dbReference type="NCBI Taxonomy" id="1197129"/>
    <lineage>
        <taxon>Bacteria</taxon>
        <taxon>Pseudomonadati</taxon>
        <taxon>Planctomycetota</taxon>
        <taxon>Candidatus Brocadiia</taxon>
        <taxon>Candidatus Brocadiales</taxon>
        <taxon>Candidatus Brocadiaceae</taxon>
        <taxon>Candidatus Brocadia</taxon>
    </lineage>
</organism>
<evidence type="ECO:0000256" key="3">
    <source>
        <dbReference type="ARBA" id="ARBA00004663"/>
    </source>
</evidence>
<evidence type="ECO:0000256" key="16">
    <source>
        <dbReference type="ARBA" id="ARBA00032853"/>
    </source>
</evidence>
<accession>A0ABQ0JTA3</accession>
<dbReference type="Proteomes" id="UP000032309">
    <property type="component" value="Unassembled WGS sequence"/>
</dbReference>
<name>A0ABQ0JTA3_9BACT</name>
<dbReference type="HAMAP" id="MF_00719">
    <property type="entry name" value="CobS"/>
    <property type="match status" value="1"/>
</dbReference>
<evidence type="ECO:0000256" key="5">
    <source>
        <dbReference type="ARBA" id="ARBA00013200"/>
    </source>
</evidence>
<feature type="transmembrane region" description="Helical" evidence="19">
    <location>
        <begin position="69"/>
        <end position="88"/>
    </location>
</feature>
<comment type="catalytic activity">
    <reaction evidence="17 19">
        <text>alpha-ribazole + adenosylcob(III)inamide-GDP = adenosylcob(III)alamin + GMP + H(+)</text>
        <dbReference type="Rhea" id="RHEA:16049"/>
        <dbReference type="ChEBI" id="CHEBI:10329"/>
        <dbReference type="ChEBI" id="CHEBI:15378"/>
        <dbReference type="ChEBI" id="CHEBI:18408"/>
        <dbReference type="ChEBI" id="CHEBI:58115"/>
        <dbReference type="ChEBI" id="CHEBI:60487"/>
        <dbReference type="EC" id="2.7.8.26"/>
    </reaction>
</comment>
<feature type="transmembrane region" description="Helical" evidence="19">
    <location>
        <begin position="40"/>
        <end position="63"/>
    </location>
</feature>
<evidence type="ECO:0000313" key="21">
    <source>
        <dbReference type="Proteomes" id="UP000032309"/>
    </source>
</evidence>
<feature type="transmembrane region" description="Helical" evidence="19">
    <location>
        <begin position="211"/>
        <end position="226"/>
    </location>
</feature>
<comment type="similarity">
    <text evidence="4 19">Belongs to the CobS family.</text>
</comment>
<dbReference type="InterPro" id="IPR003805">
    <property type="entry name" value="CobS"/>
</dbReference>
<evidence type="ECO:0000256" key="15">
    <source>
        <dbReference type="ARBA" id="ARBA00032605"/>
    </source>
</evidence>
<dbReference type="PANTHER" id="PTHR34148:SF1">
    <property type="entry name" value="ADENOSYLCOBINAMIDE-GDP RIBAZOLETRANSFERASE"/>
    <property type="match status" value="1"/>
</dbReference>
<evidence type="ECO:0000256" key="11">
    <source>
        <dbReference type="ARBA" id="ARBA00022842"/>
    </source>
</evidence>
<feature type="transmembrane region" description="Helical" evidence="19">
    <location>
        <begin position="232"/>
        <end position="248"/>
    </location>
</feature>
<evidence type="ECO:0000256" key="8">
    <source>
        <dbReference type="ARBA" id="ARBA00022573"/>
    </source>
</evidence>
<evidence type="ECO:0000256" key="2">
    <source>
        <dbReference type="ARBA" id="ARBA00004651"/>
    </source>
</evidence>
<keyword evidence="13 19" id="KW-0472">Membrane</keyword>
<comment type="function">
    <text evidence="14 19">Joins adenosylcobinamide-GDP and alpha-ribazole to generate adenosylcobalamin (Ado-cobalamin). Also synthesizes adenosylcobalamin 5'-phosphate from adenosylcobinamide-GDP and alpha-ribazole 5'-phosphate.</text>
</comment>
<keyword evidence="8 19" id="KW-0169">Cobalamin biosynthesis</keyword>
<dbReference type="Pfam" id="PF02654">
    <property type="entry name" value="CobS"/>
    <property type="match status" value="1"/>
</dbReference>